<keyword evidence="3" id="KW-0813">Transport</keyword>
<feature type="transmembrane region" description="Helical" evidence="7">
    <location>
        <begin position="285"/>
        <end position="308"/>
    </location>
</feature>
<keyword evidence="9" id="KW-1185">Reference proteome</keyword>
<organism evidence="8 9">
    <name type="scientific">Paracoccus broussonetiae subsp. drimophilus</name>
    <dbReference type="NCBI Taxonomy" id="3373869"/>
    <lineage>
        <taxon>Bacteria</taxon>
        <taxon>Pseudomonadati</taxon>
        <taxon>Pseudomonadota</taxon>
        <taxon>Alphaproteobacteria</taxon>
        <taxon>Rhodobacterales</taxon>
        <taxon>Paracoccaceae</taxon>
        <taxon>Paracoccus</taxon>
        <taxon>Paracoccus broussonetiae</taxon>
    </lineage>
</organism>
<evidence type="ECO:0000256" key="1">
    <source>
        <dbReference type="ARBA" id="ARBA00004141"/>
    </source>
</evidence>
<evidence type="ECO:0000256" key="4">
    <source>
        <dbReference type="ARBA" id="ARBA00022692"/>
    </source>
</evidence>
<feature type="transmembrane region" description="Helical" evidence="7">
    <location>
        <begin position="110"/>
        <end position="129"/>
    </location>
</feature>
<feature type="transmembrane region" description="Helical" evidence="7">
    <location>
        <begin position="223"/>
        <end position="244"/>
    </location>
</feature>
<dbReference type="Pfam" id="PF07690">
    <property type="entry name" value="MFS_1"/>
    <property type="match status" value="1"/>
</dbReference>
<evidence type="ECO:0000256" key="6">
    <source>
        <dbReference type="ARBA" id="ARBA00023136"/>
    </source>
</evidence>
<sequence length="407" mass="42247">MRGDQIGRAMPLALASLGGLYVTQSVLGGFIWSALPAVMRERGMALEQLGFLSLLVLPWALKFLWSPWIEAWRRPVAGPARTKSVIRLGGGLILLATLALALVVDMPLPALILTLFIIATATATVDIACDGHAVEAFPSSAYGWANMMQVGGAYVGAALGGGLVLVAIDRLGWSAGIAVLILTCLACTLPFLLLPQPAPRAAPAPSGPSLRAALARPQLRRGIWITALFVAAMKSTLGYFGPFLVDQGFTLTEVGLFSASGSLVVGVIGAIFGGYVVARLGTLPVLMIALAGEALVLAYCLGVAAGLALPLRPLAVLTQIVSSAWLAFGFVALYARFMQWSDPGQAGVDFTIFQCTDAGIGMVLGFLGGQLAGHFGYSTLFGTALACSALCAFGILISWGRADPARA</sequence>
<feature type="transmembrane region" description="Helical" evidence="7">
    <location>
        <begin position="45"/>
        <end position="65"/>
    </location>
</feature>
<keyword evidence="5 7" id="KW-1133">Transmembrane helix</keyword>
<dbReference type="Gene3D" id="1.20.1250.20">
    <property type="entry name" value="MFS general substrate transporter like domains"/>
    <property type="match status" value="1"/>
</dbReference>
<dbReference type="SUPFAM" id="SSF103473">
    <property type="entry name" value="MFS general substrate transporter"/>
    <property type="match status" value="1"/>
</dbReference>
<feature type="transmembrane region" description="Helical" evidence="7">
    <location>
        <begin position="314"/>
        <end position="335"/>
    </location>
</feature>
<evidence type="ECO:0000256" key="2">
    <source>
        <dbReference type="ARBA" id="ARBA00008335"/>
    </source>
</evidence>
<feature type="transmembrane region" description="Helical" evidence="7">
    <location>
        <begin position="150"/>
        <end position="168"/>
    </location>
</feature>
<protein>
    <submittedName>
        <fullName evidence="8">MFS transporter</fullName>
    </submittedName>
</protein>
<evidence type="ECO:0000256" key="3">
    <source>
        <dbReference type="ARBA" id="ARBA00022448"/>
    </source>
</evidence>
<dbReference type="InterPro" id="IPR036259">
    <property type="entry name" value="MFS_trans_sf"/>
</dbReference>
<accession>A0ABW7LN09</accession>
<comment type="similarity">
    <text evidence="2">Belongs to the major facilitator superfamily.</text>
</comment>
<feature type="transmembrane region" description="Helical" evidence="7">
    <location>
        <begin position="256"/>
        <end position="278"/>
    </location>
</feature>
<feature type="transmembrane region" description="Helical" evidence="7">
    <location>
        <begin position="12"/>
        <end position="33"/>
    </location>
</feature>
<evidence type="ECO:0000256" key="7">
    <source>
        <dbReference type="SAM" id="Phobius"/>
    </source>
</evidence>
<gene>
    <name evidence="8" type="ORF">ACHFJ0_08575</name>
</gene>
<evidence type="ECO:0000256" key="5">
    <source>
        <dbReference type="ARBA" id="ARBA00022989"/>
    </source>
</evidence>
<dbReference type="InterPro" id="IPR004752">
    <property type="entry name" value="AmpG_permease/AT-1"/>
</dbReference>
<comment type="caution">
    <text evidence="8">The sequence shown here is derived from an EMBL/GenBank/DDBJ whole genome shotgun (WGS) entry which is preliminary data.</text>
</comment>
<feature type="transmembrane region" description="Helical" evidence="7">
    <location>
        <begin position="347"/>
        <end position="369"/>
    </location>
</feature>
<feature type="transmembrane region" description="Helical" evidence="7">
    <location>
        <begin position="375"/>
        <end position="399"/>
    </location>
</feature>
<dbReference type="RefSeq" id="WP_395133276.1">
    <property type="nucleotide sequence ID" value="NZ_JBIMPR010000005.1"/>
</dbReference>
<proteinExistence type="inferred from homology"/>
<dbReference type="Proteomes" id="UP001609376">
    <property type="component" value="Unassembled WGS sequence"/>
</dbReference>
<comment type="subcellular location">
    <subcellularLocation>
        <location evidence="1">Membrane</location>
        <topology evidence="1">Multi-pass membrane protein</topology>
    </subcellularLocation>
</comment>
<reference evidence="8 9" key="1">
    <citation type="submission" date="2024-10" db="EMBL/GenBank/DDBJ databases">
        <title>Paracoccus drimophilus sp. nov., a novel bacterium from corn roots in Hunan.</title>
        <authorList>
            <person name="Li X."/>
        </authorList>
    </citation>
    <scope>NUCLEOTIDE SEQUENCE [LARGE SCALE GENOMIC DNA]</scope>
    <source>
        <strain evidence="8 9">NGMCC 1.201697</strain>
    </source>
</reference>
<evidence type="ECO:0000313" key="8">
    <source>
        <dbReference type="EMBL" id="MFH5774297.1"/>
    </source>
</evidence>
<evidence type="ECO:0000313" key="9">
    <source>
        <dbReference type="Proteomes" id="UP001609376"/>
    </source>
</evidence>
<keyword evidence="4 7" id="KW-0812">Transmembrane</keyword>
<dbReference type="EMBL" id="JBIMPR010000005">
    <property type="protein sequence ID" value="MFH5774297.1"/>
    <property type="molecule type" value="Genomic_DNA"/>
</dbReference>
<name>A0ABW7LN09_9RHOB</name>
<dbReference type="InterPro" id="IPR011701">
    <property type="entry name" value="MFS"/>
</dbReference>
<feature type="transmembrane region" description="Helical" evidence="7">
    <location>
        <begin position="85"/>
        <end position="104"/>
    </location>
</feature>
<feature type="transmembrane region" description="Helical" evidence="7">
    <location>
        <begin position="174"/>
        <end position="194"/>
    </location>
</feature>
<keyword evidence="6 7" id="KW-0472">Membrane</keyword>
<dbReference type="PANTHER" id="PTHR12778:SF10">
    <property type="entry name" value="MAJOR FACILITATOR SUPERFAMILY DOMAIN-CONTAINING PROTEIN 3"/>
    <property type="match status" value="1"/>
</dbReference>
<dbReference type="PANTHER" id="PTHR12778">
    <property type="entry name" value="SOLUTE CARRIER FAMILY 33 ACETYL-COA TRANSPORTER -RELATED"/>
    <property type="match status" value="1"/>
</dbReference>